<dbReference type="RefSeq" id="WP_076517700.1">
    <property type="nucleotide sequence ID" value="NZ_FTOH01000012.1"/>
</dbReference>
<dbReference type="Pfam" id="PF00072">
    <property type="entry name" value="Response_reg"/>
    <property type="match status" value="1"/>
</dbReference>
<evidence type="ECO:0000313" key="10">
    <source>
        <dbReference type="Proteomes" id="UP000185639"/>
    </source>
</evidence>
<dbReference type="OrthoDB" id="9796655at2"/>
<dbReference type="PRINTS" id="PR00038">
    <property type="entry name" value="HTHLUXR"/>
</dbReference>
<proteinExistence type="predicted"/>
<dbReference type="SMART" id="SM00448">
    <property type="entry name" value="REC"/>
    <property type="match status" value="1"/>
</dbReference>
<dbReference type="PANTHER" id="PTHR43214">
    <property type="entry name" value="TWO-COMPONENT RESPONSE REGULATOR"/>
    <property type="match status" value="1"/>
</dbReference>
<dbReference type="NCBIfam" id="NF007018">
    <property type="entry name" value="PRK09483.1"/>
    <property type="match status" value="1"/>
</dbReference>
<dbReference type="Proteomes" id="UP000185639">
    <property type="component" value="Unassembled WGS sequence"/>
</dbReference>
<protein>
    <submittedName>
        <fullName evidence="9">Two component transcriptional regulator, LuxR family</fullName>
    </submittedName>
</protein>
<keyword evidence="2" id="KW-0902">Two-component regulatory system</keyword>
<keyword evidence="4" id="KW-0238">DNA-binding</keyword>
<evidence type="ECO:0000256" key="4">
    <source>
        <dbReference type="ARBA" id="ARBA00023125"/>
    </source>
</evidence>
<sequence length="216" mass="23841">MIRVLVVDDQDLVRSGICRLLADAEQVEVVGDAASGEEAVQKARDLEPDVVLMDINMPGIGGLEATQKILQRQPEVQIIALTVYDGDPYTSRLLKIGASGYLTKGAHFDEMLRAIVKVNSGQKYISPEIAQKLALRPFQDDAGSPFETLSERELQISIMIAKGQRVPLIGEALFLSPKTVNSYRYRIFEKLGIEKSDVQLTHLALRHGLIDANEVN</sequence>
<accession>A0A1N7PYQ6</accession>
<dbReference type="PROSITE" id="PS50043">
    <property type="entry name" value="HTH_LUXR_2"/>
    <property type="match status" value="1"/>
</dbReference>
<gene>
    <name evidence="9" type="ORF">SAMN05421686_11226</name>
</gene>
<dbReference type="PROSITE" id="PS50110">
    <property type="entry name" value="RESPONSE_REGULATORY"/>
    <property type="match status" value="1"/>
</dbReference>
<reference evidence="10" key="1">
    <citation type="submission" date="2017-01" db="EMBL/GenBank/DDBJ databases">
        <authorList>
            <person name="Varghese N."/>
            <person name="Submissions S."/>
        </authorList>
    </citation>
    <scope>NUCLEOTIDE SEQUENCE [LARGE SCALE GENOMIC DNA]</scope>
    <source>
        <strain evidence="10">DSM 24913</strain>
    </source>
</reference>
<feature type="domain" description="HTH luxR-type" evidence="7">
    <location>
        <begin position="142"/>
        <end position="208"/>
    </location>
</feature>
<dbReference type="CDD" id="cd06170">
    <property type="entry name" value="LuxR_C_like"/>
    <property type="match status" value="1"/>
</dbReference>
<dbReference type="Pfam" id="PF00196">
    <property type="entry name" value="GerE"/>
    <property type="match status" value="1"/>
</dbReference>
<dbReference type="GO" id="GO:0003677">
    <property type="term" value="F:DNA binding"/>
    <property type="evidence" value="ECO:0007669"/>
    <property type="project" value="UniProtKB-KW"/>
</dbReference>
<dbReference type="InterPro" id="IPR001789">
    <property type="entry name" value="Sig_transdc_resp-reg_receiver"/>
</dbReference>
<evidence type="ECO:0000313" key="9">
    <source>
        <dbReference type="EMBL" id="SIT15497.1"/>
    </source>
</evidence>
<dbReference type="PROSITE" id="PS00622">
    <property type="entry name" value="HTH_LUXR_1"/>
    <property type="match status" value="1"/>
</dbReference>
<evidence type="ECO:0000256" key="5">
    <source>
        <dbReference type="ARBA" id="ARBA00023163"/>
    </source>
</evidence>
<dbReference type="PANTHER" id="PTHR43214:SF3">
    <property type="entry name" value="RESPONSE REGULATOR UVRY"/>
    <property type="match status" value="1"/>
</dbReference>
<evidence type="ECO:0000256" key="6">
    <source>
        <dbReference type="PROSITE-ProRule" id="PRU00169"/>
    </source>
</evidence>
<keyword evidence="10" id="KW-1185">Reference proteome</keyword>
<name>A0A1N7PYQ6_9GAMM</name>
<keyword evidence="3" id="KW-0805">Transcription regulation</keyword>
<dbReference type="GO" id="GO:0006355">
    <property type="term" value="P:regulation of DNA-templated transcription"/>
    <property type="evidence" value="ECO:0007669"/>
    <property type="project" value="InterPro"/>
</dbReference>
<dbReference type="InterPro" id="IPR000792">
    <property type="entry name" value="Tscrpt_reg_LuxR_C"/>
</dbReference>
<dbReference type="InterPro" id="IPR039420">
    <property type="entry name" value="WalR-like"/>
</dbReference>
<dbReference type="SMART" id="SM00421">
    <property type="entry name" value="HTH_LUXR"/>
    <property type="match status" value="1"/>
</dbReference>
<dbReference type="AlphaFoldDB" id="A0A1N7PYQ6"/>
<organism evidence="9 10">
    <name type="scientific">Thalassolituus maritimus</name>
    <dbReference type="NCBI Taxonomy" id="484498"/>
    <lineage>
        <taxon>Bacteria</taxon>
        <taxon>Pseudomonadati</taxon>
        <taxon>Pseudomonadota</taxon>
        <taxon>Gammaproteobacteria</taxon>
        <taxon>Oceanospirillales</taxon>
        <taxon>Oceanospirillaceae</taxon>
        <taxon>Thalassolituus</taxon>
    </lineage>
</organism>
<dbReference type="InterPro" id="IPR016032">
    <property type="entry name" value="Sig_transdc_resp-reg_C-effctor"/>
</dbReference>
<dbReference type="CDD" id="cd17535">
    <property type="entry name" value="REC_NarL-like"/>
    <property type="match status" value="1"/>
</dbReference>
<dbReference type="SUPFAM" id="SSF52172">
    <property type="entry name" value="CheY-like"/>
    <property type="match status" value="1"/>
</dbReference>
<dbReference type="STRING" id="484498.SAMN05421686_11226"/>
<evidence type="ECO:0000259" key="7">
    <source>
        <dbReference type="PROSITE" id="PS50043"/>
    </source>
</evidence>
<keyword evidence="1 6" id="KW-0597">Phosphoprotein</keyword>
<keyword evidence="5" id="KW-0804">Transcription</keyword>
<evidence type="ECO:0000256" key="2">
    <source>
        <dbReference type="ARBA" id="ARBA00023012"/>
    </source>
</evidence>
<evidence type="ECO:0000256" key="1">
    <source>
        <dbReference type="ARBA" id="ARBA00022553"/>
    </source>
</evidence>
<feature type="domain" description="Response regulatory" evidence="8">
    <location>
        <begin position="3"/>
        <end position="119"/>
    </location>
</feature>
<feature type="modified residue" description="4-aspartylphosphate" evidence="6">
    <location>
        <position position="54"/>
    </location>
</feature>
<dbReference type="EMBL" id="FTOH01000012">
    <property type="protein sequence ID" value="SIT15497.1"/>
    <property type="molecule type" value="Genomic_DNA"/>
</dbReference>
<dbReference type="Gene3D" id="3.40.50.2300">
    <property type="match status" value="1"/>
</dbReference>
<dbReference type="InterPro" id="IPR011006">
    <property type="entry name" value="CheY-like_superfamily"/>
</dbReference>
<evidence type="ECO:0000259" key="8">
    <source>
        <dbReference type="PROSITE" id="PS50110"/>
    </source>
</evidence>
<dbReference type="GO" id="GO:0000160">
    <property type="term" value="P:phosphorelay signal transduction system"/>
    <property type="evidence" value="ECO:0007669"/>
    <property type="project" value="UniProtKB-KW"/>
</dbReference>
<dbReference type="SUPFAM" id="SSF46894">
    <property type="entry name" value="C-terminal effector domain of the bipartite response regulators"/>
    <property type="match status" value="1"/>
</dbReference>
<evidence type="ECO:0000256" key="3">
    <source>
        <dbReference type="ARBA" id="ARBA00023015"/>
    </source>
</evidence>
<dbReference type="InterPro" id="IPR058245">
    <property type="entry name" value="NreC/VraR/RcsB-like_REC"/>
</dbReference>